<evidence type="ECO:0000313" key="3">
    <source>
        <dbReference type="Proteomes" id="UP001515480"/>
    </source>
</evidence>
<feature type="region of interest" description="Disordered" evidence="1">
    <location>
        <begin position="31"/>
        <end position="75"/>
    </location>
</feature>
<comment type="caution">
    <text evidence="2">The sequence shown here is derived from an EMBL/GenBank/DDBJ whole genome shotgun (WGS) entry which is preliminary data.</text>
</comment>
<sequence length="75" mass="7368">MGLLLTSSDAEASVSLAGVVAPPAAGAVRAAGGERAGAGSPARNAEMNSSTVRRTARPRLRAPLGEVASVTARTP</sequence>
<evidence type="ECO:0000313" key="2">
    <source>
        <dbReference type="EMBL" id="KAL1503051.1"/>
    </source>
</evidence>
<dbReference type="AlphaFoldDB" id="A0AB34IN67"/>
<accession>A0AB34IN67</accession>
<gene>
    <name evidence="2" type="ORF">AB1Y20_011118</name>
</gene>
<proteinExistence type="predicted"/>
<reference evidence="2 3" key="1">
    <citation type="journal article" date="2024" name="Science">
        <title>Giant polyketide synthase enzymes in the biosynthesis of giant marine polyether toxins.</title>
        <authorList>
            <person name="Fallon T.R."/>
            <person name="Shende V.V."/>
            <person name="Wierzbicki I.H."/>
            <person name="Pendleton A.L."/>
            <person name="Watervoot N.F."/>
            <person name="Auber R.P."/>
            <person name="Gonzalez D.J."/>
            <person name="Wisecaver J.H."/>
            <person name="Moore B.S."/>
        </authorList>
    </citation>
    <scope>NUCLEOTIDE SEQUENCE [LARGE SCALE GENOMIC DNA]</scope>
    <source>
        <strain evidence="2 3">12B1</strain>
    </source>
</reference>
<protein>
    <submittedName>
        <fullName evidence="2">Uncharacterized protein</fullName>
    </submittedName>
</protein>
<feature type="compositionally biased region" description="Low complexity" evidence="1">
    <location>
        <begin position="31"/>
        <end position="43"/>
    </location>
</feature>
<dbReference type="EMBL" id="JBGBPQ010000022">
    <property type="protein sequence ID" value="KAL1503051.1"/>
    <property type="molecule type" value="Genomic_DNA"/>
</dbReference>
<name>A0AB34IN67_PRYPA</name>
<organism evidence="2 3">
    <name type="scientific">Prymnesium parvum</name>
    <name type="common">Toxic golden alga</name>
    <dbReference type="NCBI Taxonomy" id="97485"/>
    <lineage>
        <taxon>Eukaryota</taxon>
        <taxon>Haptista</taxon>
        <taxon>Haptophyta</taxon>
        <taxon>Prymnesiophyceae</taxon>
        <taxon>Prymnesiales</taxon>
        <taxon>Prymnesiaceae</taxon>
        <taxon>Prymnesium</taxon>
    </lineage>
</organism>
<keyword evidence="3" id="KW-1185">Reference proteome</keyword>
<evidence type="ECO:0000256" key="1">
    <source>
        <dbReference type="SAM" id="MobiDB-lite"/>
    </source>
</evidence>
<dbReference type="Proteomes" id="UP001515480">
    <property type="component" value="Unassembled WGS sequence"/>
</dbReference>